<protein>
    <submittedName>
        <fullName evidence="5">Tr-type G domain-containing protein</fullName>
    </submittedName>
</protein>
<accession>A0A0R3XC79</accession>
<dbReference type="EMBL" id="UYWX01023040">
    <property type="protein sequence ID" value="VDM36118.1"/>
    <property type="molecule type" value="Genomic_DNA"/>
</dbReference>
<evidence type="ECO:0000256" key="2">
    <source>
        <dbReference type="ARBA" id="ARBA00023134"/>
    </source>
</evidence>
<evidence type="ECO:0000313" key="4">
    <source>
        <dbReference type="Proteomes" id="UP000274429"/>
    </source>
</evidence>
<dbReference type="Proteomes" id="UP000274429">
    <property type="component" value="Unassembled WGS sequence"/>
</dbReference>
<dbReference type="SUPFAM" id="SSF52540">
    <property type="entry name" value="P-loop containing nucleoside triphosphate hydrolases"/>
    <property type="match status" value="1"/>
</dbReference>
<proteinExistence type="predicted"/>
<sequence>MSISTFPFGKGFAITILALIFVVDCGDYDRIYEVRDAIHRILRSVELRGARVLILANKQ</sequence>
<keyword evidence="4" id="KW-1185">Reference proteome</keyword>
<dbReference type="GO" id="GO:0003924">
    <property type="term" value="F:GTPase activity"/>
    <property type="evidence" value="ECO:0007669"/>
    <property type="project" value="InterPro"/>
</dbReference>
<organism evidence="5">
    <name type="scientific">Hydatigena taeniaeformis</name>
    <name type="common">Feline tapeworm</name>
    <name type="synonym">Taenia taeniaeformis</name>
    <dbReference type="NCBI Taxonomy" id="6205"/>
    <lineage>
        <taxon>Eukaryota</taxon>
        <taxon>Metazoa</taxon>
        <taxon>Spiralia</taxon>
        <taxon>Lophotrochozoa</taxon>
        <taxon>Platyhelminthes</taxon>
        <taxon>Cestoda</taxon>
        <taxon>Eucestoda</taxon>
        <taxon>Cyclophyllidea</taxon>
        <taxon>Taeniidae</taxon>
        <taxon>Hydatigera</taxon>
    </lineage>
</organism>
<dbReference type="Gene3D" id="3.40.50.300">
    <property type="entry name" value="P-loop containing nucleotide triphosphate hydrolases"/>
    <property type="match status" value="1"/>
</dbReference>
<gene>
    <name evidence="3" type="ORF">TTAC_LOCUS11138</name>
</gene>
<keyword evidence="1" id="KW-0547">Nucleotide-binding</keyword>
<reference evidence="3 4" key="2">
    <citation type="submission" date="2018-11" db="EMBL/GenBank/DDBJ databases">
        <authorList>
            <consortium name="Pathogen Informatics"/>
        </authorList>
    </citation>
    <scope>NUCLEOTIDE SEQUENCE [LARGE SCALE GENOMIC DNA]</scope>
</reference>
<dbReference type="WBParaSite" id="TTAC_0001115601-mRNA-1">
    <property type="protein sequence ID" value="TTAC_0001115601-mRNA-1"/>
    <property type="gene ID" value="TTAC_0001115601"/>
</dbReference>
<evidence type="ECO:0000313" key="5">
    <source>
        <dbReference type="WBParaSite" id="TTAC_0001115601-mRNA-1"/>
    </source>
</evidence>
<name>A0A0R3XC79_HYDTA</name>
<dbReference type="Pfam" id="PF00025">
    <property type="entry name" value="Arf"/>
    <property type="match status" value="1"/>
</dbReference>
<dbReference type="InterPro" id="IPR027417">
    <property type="entry name" value="P-loop_NTPase"/>
</dbReference>
<dbReference type="GO" id="GO:0005525">
    <property type="term" value="F:GTP binding"/>
    <property type="evidence" value="ECO:0007669"/>
    <property type="project" value="UniProtKB-KW"/>
</dbReference>
<dbReference type="AlphaFoldDB" id="A0A0R3XC79"/>
<reference evidence="5" key="1">
    <citation type="submission" date="2017-02" db="UniProtKB">
        <authorList>
            <consortium name="WormBaseParasite"/>
        </authorList>
    </citation>
    <scope>IDENTIFICATION</scope>
</reference>
<evidence type="ECO:0000313" key="3">
    <source>
        <dbReference type="EMBL" id="VDM36118.1"/>
    </source>
</evidence>
<evidence type="ECO:0000256" key="1">
    <source>
        <dbReference type="ARBA" id="ARBA00022741"/>
    </source>
</evidence>
<dbReference type="InterPro" id="IPR006689">
    <property type="entry name" value="Small_GTPase_ARF/SAR"/>
</dbReference>
<keyword evidence="2" id="KW-0342">GTP-binding</keyword>
<dbReference type="STRING" id="6205.A0A0R3XC79"/>